<evidence type="ECO:0000256" key="2">
    <source>
        <dbReference type="ARBA" id="ARBA00022857"/>
    </source>
</evidence>
<organism evidence="5 6">
    <name type="scientific">Pseudonocardia charpentierae</name>
    <dbReference type="NCBI Taxonomy" id="3075545"/>
    <lineage>
        <taxon>Bacteria</taxon>
        <taxon>Bacillati</taxon>
        <taxon>Actinomycetota</taxon>
        <taxon>Actinomycetes</taxon>
        <taxon>Pseudonocardiales</taxon>
        <taxon>Pseudonocardiaceae</taxon>
        <taxon>Pseudonocardia</taxon>
    </lineage>
</organism>
<evidence type="ECO:0000313" key="6">
    <source>
        <dbReference type="Proteomes" id="UP001183202"/>
    </source>
</evidence>
<proteinExistence type="predicted"/>
<dbReference type="PANTHER" id="PTHR38011">
    <property type="entry name" value="DIHYDROFOLATE REDUCTASE FAMILY PROTEIN (AFU_ORTHOLOGUE AFUA_8G06820)"/>
    <property type="match status" value="1"/>
</dbReference>
<name>A0ABU2N9T5_9PSEU</name>
<keyword evidence="2" id="KW-0521">NADP</keyword>
<dbReference type="RefSeq" id="WP_311556524.1">
    <property type="nucleotide sequence ID" value="NZ_JAVREJ010000008.1"/>
</dbReference>
<feature type="domain" description="Bacterial bifunctional deaminase-reductase C-terminal" evidence="4">
    <location>
        <begin position="40"/>
        <end position="237"/>
    </location>
</feature>
<evidence type="ECO:0000313" key="5">
    <source>
        <dbReference type="EMBL" id="MDT0350491.1"/>
    </source>
</evidence>
<dbReference type="Pfam" id="PF01872">
    <property type="entry name" value="RibD_C"/>
    <property type="match status" value="1"/>
</dbReference>
<dbReference type="EMBL" id="JAVREJ010000008">
    <property type="protein sequence ID" value="MDT0350491.1"/>
    <property type="molecule type" value="Genomic_DNA"/>
</dbReference>
<dbReference type="InterPro" id="IPR024072">
    <property type="entry name" value="DHFR-like_dom_sf"/>
</dbReference>
<accession>A0ABU2N9T5</accession>
<keyword evidence="3" id="KW-0560">Oxidoreductase</keyword>
<dbReference type="PANTHER" id="PTHR38011:SF7">
    <property type="entry name" value="2,5-DIAMINO-6-RIBOSYLAMINO-4(3H)-PYRIMIDINONE 5'-PHOSPHATE REDUCTASE"/>
    <property type="match status" value="1"/>
</dbReference>
<comment type="caution">
    <text evidence="5">The sequence shown here is derived from an EMBL/GenBank/DDBJ whole genome shotgun (WGS) entry which is preliminary data.</text>
</comment>
<dbReference type="InterPro" id="IPR002734">
    <property type="entry name" value="RibDG_C"/>
</dbReference>
<evidence type="ECO:0000256" key="1">
    <source>
        <dbReference type="ARBA" id="ARBA00005104"/>
    </source>
</evidence>
<dbReference type="Proteomes" id="UP001183202">
    <property type="component" value="Unassembled WGS sequence"/>
</dbReference>
<reference evidence="6" key="1">
    <citation type="submission" date="2023-07" db="EMBL/GenBank/DDBJ databases">
        <title>30 novel species of actinomycetes from the DSMZ collection.</title>
        <authorList>
            <person name="Nouioui I."/>
        </authorList>
    </citation>
    <scope>NUCLEOTIDE SEQUENCE [LARGE SCALE GENOMIC DNA]</scope>
    <source>
        <strain evidence="6">DSM 45834</strain>
    </source>
</reference>
<evidence type="ECO:0000256" key="3">
    <source>
        <dbReference type="ARBA" id="ARBA00023002"/>
    </source>
</evidence>
<dbReference type="SUPFAM" id="SSF53597">
    <property type="entry name" value="Dihydrofolate reductase-like"/>
    <property type="match status" value="1"/>
</dbReference>
<dbReference type="InterPro" id="IPR050765">
    <property type="entry name" value="Riboflavin_Biosynth_HTPR"/>
</dbReference>
<keyword evidence="6" id="KW-1185">Reference proteome</keyword>
<sequence length="260" mass="27051">MHRLWPPPSATGLDDGALDDAELDATLAAHYAWPEKRAVPYVRVNFVSSLDGAVTVDGQSGGLGNAADKKVFDLLRELAEVVLVGAGTVRTEKYNGVQRNTRGRDTPPPVAVVTGSADLEPTSALFSDTVVPPLILTLESAPADRRGAITEAGGEVVVLPRLTPDVLLAELGRRGLTRVLCEGGPSLLGALHAADAVDELCLTVAPLLVGGEGGRIAHGPSGPPPRRMTLVGALHADDALLLRYRRSPDPTDAADAPPPV</sequence>
<evidence type="ECO:0000259" key="4">
    <source>
        <dbReference type="Pfam" id="PF01872"/>
    </source>
</evidence>
<comment type="pathway">
    <text evidence="1">Cofactor biosynthesis; riboflavin biosynthesis.</text>
</comment>
<dbReference type="Gene3D" id="3.40.430.10">
    <property type="entry name" value="Dihydrofolate Reductase, subunit A"/>
    <property type="match status" value="1"/>
</dbReference>
<protein>
    <submittedName>
        <fullName evidence="5">Pyrimidine reductase family protein</fullName>
    </submittedName>
</protein>
<gene>
    <name evidence="5" type="ORF">RM445_13250</name>
</gene>